<evidence type="ECO:0000256" key="2">
    <source>
        <dbReference type="SAM" id="MobiDB-lite"/>
    </source>
</evidence>
<organism evidence="3 4">
    <name type="scientific">Scleropages formosus</name>
    <name type="common">Asian bonytongue</name>
    <name type="synonym">Osteoglossum formosum</name>
    <dbReference type="NCBI Taxonomy" id="113540"/>
    <lineage>
        <taxon>Eukaryota</taxon>
        <taxon>Metazoa</taxon>
        <taxon>Chordata</taxon>
        <taxon>Craniata</taxon>
        <taxon>Vertebrata</taxon>
        <taxon>Euteleostomi</taxon>
        <taxon>Actinopterygii</taxon>
        <taxon>Neopterygii</taxon>
        <taxon>Teleostei</taxon>
        <taxon>Osteoglossocephala</taxon>
        <taxon>Osteoglossomorpha</taxon>
        <taxon>Osteoglossiformes</taxon>
        <taxon>Osteoglossidae</taxon>
        <taxon>Scleropages</taxon>
    </lineage>
</organism>
<comment type="function">
    <text evidence="1">Dioxygenase that catalyzes the conversion of the modified genomic base 5-methylcytosine (5mC) into 5-hydroxymethylcytosine (5hmC) and plays a key role in epigenetic chromatin reprogramming during embryonic development.</text>
</comment>
<feature type="region of interest" description="Disordered" evidence="2">
    <location>
        <begin position="316"/>
        <end position="348"/>
    </location>
</feature>
<dbReference type="Proteomes" id="UP000034805">
    <property type="component" value="Unassembled WGS sequence"/>
</dbReference>
<name>A0A0P7UF31_SCLFO</name>
<dbReference type="GO" id="GO:0005634">
    <property type="term" value="C:nucleus"/>
    <property type="evidence" value="ECO:0007669"/>
    <property type="project" value="UniProtKB-UniRule"/>
</dbReference>
<feature type="non-terminal residue" evidence="3">
    <location>
        <position position="1"/>
    </location>
</feature>
<dbReference type="PANTHER" id="PTHR23358:SF2">
    <property type="entry name" value="METHYLCYTOSINE DIOXYGENASE TET1"/>
    <property type="match status" value="1"/>
</dbReference>
<reference evidence="3 4" key="1">
    <citation type="submission" date="2015-08" db="EMBL/GenBank/DDBJ databases">
        <title>The genome of the Asian arowana (Scleropages formosus).</title>
        <authorList>
            <person name="Tan M.H."/>
            <person name="Gan H.M."/>
            <person name="Croft L.J."/>
            <person name="Austin C.M."/>
        </authorList>
    </citation>
    <scope>NUCLEOTIDE SEQUENCE [LARGE SCALE GENOMIC DNA]</scope>
    <source>
        <strain evidence="3">Aro1</strain>
    </source>
</reference>
<feature type="non-terminal residue" evidence="3">
    <location>
        <position position="785"/>
    </location>
</feature>
<dbReference type="GO" id="GO:0070579">
    <property type="term" value="F:DNA 5-methylcytosine dioxygenase activity"/>
    <property type="evidence" value="ECO:0007669"/>
    <property type="project" value="UniProtKB-UniRule"/>
</dbReference>
<keyword evidence="1" id="KW-0408">Iron</keyword>
<feature type="region of interest" description="Disordered" evidence="2">
    <location>
        <begin position="88"/>
        <end position="109"/>
    </location>
</feature>
<dbReference type="GO" id="GO:0008270">
    <property type="term" value="F:zinc ion binding"/>
    <property type="evidence" value="ECO:0007669"/>
    <property type="project" value="UniProtKB-UniRule"/>
</dbReference>
<dbReference type="InterPro" id="IPR040175">
    <property type="entry name" value="TET1/2/3"/>
</dbReference>
<dbReference type="EMBL" id="JARO02015613">
    <property type="protein sequence ID" value="KPP57720.1"/>
    <property type="molecule type" value="Genomic_DNA"/>
</dbReference>
<keyword evidence="1" id="KW-0560">Oxidoreductase</keyword>
<feature type="compositionally biased region" description="Low complexity" evidence="2">
    <location>
        <begin position="333"/>
        <end position="346"/>
    </location>
</feature>
<gene>
    <name evidence="3" type="ORF">Z043_124531</name>
</gene>
<dbReference type="STRING" id="113540.ENSSFOP00015062814"/>
<dbReference type="GO" id="GO:0045944">
    <property type="term" value="P:positive regulation of transcription by RNA polymerase II"/>
    <property type="evidence" value="ECO:0007669"/>
    <property type="project" value="TreeGrafter"/>
</dbReference>
<comment type="catalytic activity">
    <reaction evidence="1">
        <text>a 5-hydroxymethyl-2'-deoxycytidine in DNA + 2-oxoglutarate + O2 = a 5-formyl-2'-deoxycytidine in DNA + succinate + CO2 + H2O</text>
        <dbReference type="Rhea" id="RHEA:53828"/>
        <dbReference type="Rhea" id="RHEA-COMP:13315"/>
        <dbReference type="Rhea" id="RHEA-COMP:13656"/>
        <dbReference type="ChEBI" id="CHEBI:15377"/>
        <dbReference type="ChEBI" id="CHEBI:15379"/>
        <dbReference type="ChEBI" id="CHEBI:16526"/>
        <dbReference type="ChEBI" id="CHEBI:16810"/>
        <dbReference type="ChEBI" id="CHEBI:30031"/>
        <dbReference type="ChEBI" id="CHEBI:136731"/>
        <dbReference type="ChEBI" id="CHEBI:137731"/>
        <dbReference type="EC" id="1.14.11.80"/>
    </reaction>
</comment>
<sequence length="785" mass="87291">VHSGGTSANGTQSDQMEDPHLVSEKVQSSQDDITTLLEKGLQEGVLQDPPLLQLINKTSPRQTLKFKCQGTNGRMGSPSPPMYLKCRPRAEPETFPDEPLPLKKPKLEQPWPSTKDQILAHLENDGDYKDALSTLAAVVCFSVSDRKLVDDSPSSVHPLKLGPSKVEDKEITDCAIQKRSNALVKERNLSTEQAIAIEALTQLAITPLSMTPQANINRDAGCRPDSSPVKKLSWLDLLEASSKADKMFSCEKYVHDPKRETNHREEHALSKAEMSKGTLEGNWRQKQSVPMHKGVWKKDEEEVAAQLAQLAFIIESRREQNRPDPSVQQRFQTASQKKSKTTLSKSRALKKSLEKAVDSWGEQEKYHGAPLHKRTPNGKTPHKIKIQKFLQQQKSMAHHKKILFPPLAQIDLKKCLTQGYKEQHRTFPCSYSLPSLDTEHLKHQPLAGLEAKKRDSGSATDFMIPSHSLGHCQETYSDRLCTQSTLQNPSQRRNHCGLIPQAQPPLASTCRSLGMGNSIASQKRPPAIEGFCKVEKSGPITVLSTSTGDAAGHESNLTGEYSPNKNTLKSFLESPLKFLDTPTKNLINAPTKKCTDIPPCDCVEQIIEKEEGPYYTHLGSGPTVAAVREMMENRYGEKGKAVRMEVVVYSGKEGRSSQGCPIAKWVIRRASEEEKLLCLVRQRAGHCCQNAVLVILILAWEGIPRTVADRLYQELTQTLCKFGSPTSRRCALNEDRTCACQGLDPDTCGASFSFGCSWSMYFNGCKFARSKVPRKFRLQGDCPSE</sequence>
<dbReference type="PANTHER" id="PTHR23358">
    <property type="entry name" value="METHYLCYTOSINE DIOXYGENASE TET"/>
    <property type="match status" value="1"/>
</dbReference>
<comment type="similarity">
    <text evidence="1">Belongs to the TET family.</text>
</comment>
<evidence type="ECO:0000313" key="3">
    <source>
        <dbReference type="EMBL" id="KPP57720.1"/>
    </source>
</evidence>
<comment type="catalytic activity">
    <reaction evidence="1">
        <text>a 5-formyl-2'-deoxycytidine in DNA + 2-oxoglutarate + O2 = a 5-carboxyl-2'-deoxycytidine in DNA + succinate + CO2 + H(+)</text>
        <dbReference type="Rhea" id="RHEA:53832"/>
        <dbReference type="Rhea" id="RHEA-COMP:13656"/>
        <dbReference type="Rhea" id="RHEA-COMP:13657"/>
        <dbReference type="ChEBI" id="CHEBI:15378"/>
        <dbReference type="ChEBI" id="CHEBI:15379"/>
        <dbReference type="ChEBI" id="CHEBI:16526"/>
        <dbReference type="ChEBI" id="CHEBI:16810"/>
        <dbReference type="ChEBI" id="CHEBI:30031"/>
        <dbReference type="ChEBI" id="CHEBI:137731"/>
        <dbReference type="ChEBI" id="CHEBI:137732"/>
        <dbReference type="EC" id="1.14.11.80"/>
    </reaction>
</comment>
<evidence type="ECO:0000313" key="4">
    <source>
        <dbReference type="Proteomes" id="UP000034805"/>
    </source>
</evidence>
<keyword evidence="1" id="KW-0223">Dioxygenase</keyword>
<comment type="cofactor">
    <cofactor evidence="1">
        <name>Fe(2+)</name>
        <dbReference type="ChEBI" id="CHEBI:29033"/>
    </cofactor>
    <text evidence="1">Binds 1 Fe(2+) ion per subunit.</text>
</comment>
<dbReference type="GO" id="GO:0040029">
    <property type="term" value="P:epigenetic regulation of gene expression"/>
    <property type="evidence" value="ECO:0007669"/>
    <property type="project" value="InterPro"/>
</dbReference>
<protein>
    <recommendedName>
        <fullName evidence="1">Methylcytosine dioxygenase TET</fullName>
        <ecNumber evidence="1">1.14.11.80</ecNumber>
    </recommendedName>
</protein>
<keyword evidence="1" id="KW-0862">Zinc</keyword>
<dbReference type="GO" id="GO:0141166">
    <property type="term" value="P:chromosomal 5-methylcytosine DNA demethylation pathway"/>
    <property type="evidence" value="ECO:0007669"/>
    <property type="project" value="UniProtKB-UniRule"/>
</dbReference>
<dbReference type="EC" id="1.14.11.80" evidence="1"/>
<comment type="caution">
    <text evidence="3">The sequence shown here is derived from an EMBL/GenBank/DDBJ whole genome shotgun (WGS) entry which is preliminary data.</text>
</comment>
<comment type="cofactor">
    <cofactor evidence="1">
        <name>Zn(2+)</name>
        <dbReference type="ChEBI" id="CHEBI:29105"/>
    </cofactor>
    <text evidence="1">The zinc ions have a structural role.</text>
</comment>
<feature type="compositionally biased region" description="Polar residues" evidence="2">
    <location>
        <begin position="1"/>
        <end position="14"/>
    </location>
</feature>
<accession>A0A0P7UF31</accession>
<feature type="region of interest" description="Disordered" evidence="2">
    <location>
        <begin position="1"/>
        <end position="31"/>
    </location>
</feature>
<evidence type="ECO:0000256" key="1">
    <source>
        <dbReference type="RuleBase" id="RU367064"/>
    </source>
</evidence>
<dbReference type="AlphaFoldDB" id="A0A0P7UF31"/>
<keyword evidence="1" id="KW-0479">Metal-binding</keyword>
<proteinExistence type="inferred from homology"/>
<comment type="catalytic activity">
    <reaction evidence="1">
        <text>a 5-methyl-2'-deoxycytidine in DNA + 2-oxoglutarate + O2 = a 5-hydroxymethyl-2'-deoxycytidine in DNA + succinate + CO2</text>
        <dbReference type="Rhea" id="RHEA:52636"/>
        <dbReference type="Rhea" id="RHEA-COMP:11370"/>
        <dbReference type="Rhea" id="RHEA-COMP:13315"/>
        <dbReference type="ChEBI" id="CHEBI:15379"/>
        <dbReference type="ChEBI" id="CHEBI:16526"/>
        <dbReference type="ChEBI" id="CHEBI:16810"/>
        <dbReference type="ChEBI" id="CHEBI:30031"/>
        <dbReference type="ChEBI" id="CHEBI:85454"/>
        <dbReference type="ChEBI" id="CHEBI:136731"/>
        <dbReference type="EC" id="1.14.11.80"/>
    </reaction>
</comment>